<evidence type="ECO:0000256" key="1">
    <source>
        <dbReference type="ARBA" id="ARBA00010040"/>
    </source>
</evidence>
<evidence type="ECO:0000256" key="4">
    <source>
        <dbReference type="ARBA" id="ARBA00022801"/>
    </source>
</evidence>
<comment type="caution">
    <text evidence="6">The sequence shown here is derived from an EMBL/GenBank/DDBJ whole genome shotgun (WGS) entry which is preliminary data.</text>
</comment>
<dbReference type="EMBL" id="JAHVHU010000022">
    <property type="protein sequence ID" value="MBY5960080.1"/>
    <property type="molecule type" value="Genomic_DNA"/>
</dbReference>
<name>A0A953HX31_9BACT</name>
<evidence type="ECO:0000313" key="7">
    <source>
        <dbReference type="Proteomes" id="UP000753961"/>
    </source>
</evidence>
<keyword evidence="2" id="KW-0645">Protease</keyword>
<evidence type="ECO:0000259" key="5">
    <source>
        <dbReference type="Pfam" id="PF00326"/>
    </source>
</evidence>
<accession>A0A953HX31</accession>
<evidence type="ECO:0000256" key="3">
    <source>
        <dbReference type="ARBA" id="ARBA00022729"/>
    </source>
</evidence>
<dbReference type="InterPro" id="IPR029058">
    <property type="entry name" value="AB_hydrolase_fold"/>
</dbReference>
<keyword evidence="4" id="KW-0378">Hydrolase</keyword>
<dbReference type="GO" id="GO:0006508">
    <property type="term" value="P:proteolysis"/>
    <property type="evidence" value="ECO:0007669"/>
    <property type="project" value="UniProtKB-KW"/>
</dbReference>
<gene>
    <name evidence="6" type="ORF">KUV50_18150</name>
</gene>
<dbReference type="AlphaFoldDB" id="A0A953HX31"/>
<proteinExistence type="inferred from homology"/>
<dbReference type="InterPro" id="IPR001375">
    <property type="entry name" value="Peptidase_S9_cat"/>
</dbReference>
<dbReference type="RefSeq" id="WP_222581629.1">
    <property type="nucleotide sequence ID" value="NZ_JAHVHU010000022.1"/>
</dbReference>
<dbReference type="SUPFAM" id="SSF53474">
    <property type="entry name" value="alpha/beta-Hydrolases"/>
    <property type="match status" value="1"/>
</dbReference>
<keyword evidence="3" id="KW-0732">Signal</keyword>
<evidence type="ECO:0000313" key="6">
    <source>
        <dbReference type="EMBL" id="MBY5960080.1"/>
    </source>
</evidence>
<dbReference type="Proteomes" id="UP000753961">
    <property type="component" value="Unassembled WGS sequence"/>
</dbReference>
<dbReference type="GO" id="GO:0004252">
    <property type="term" value="F:serine-type endopeptidase activity"/>
    <property type="evidence" value="ECO:0007669"/>
    <property type="project" value="TreeGrafter"/>
</dbReference>
<dbReference type="PANTHER" id="PTHR42776:SF13">
    <property type="entry name" value="DIPEPTIDYL-PEPTIDASE 5"/>
    <property type="match status" value="1"/>
</dbReference>
<organism evidence="6 7">
    <name type="scientific">Membranihabitans marinus</name>
    <dbReference type="NCBI Taxonomy" id="1227546"/>
    <lineage>
        <taxon>Bacteria</taxon>
        <taxon>Pseudomonadati</taxon>
        <taxon>Bacteroidota</taxon>
        <taxon>Saprospiria</taxon>
        <taxon>Saprospirales</taxon>
        <taxon>Saprospiraceae</taxon>
        <taxon>Membranihabitans</taxon>
    </lineage>
</organism>
<protein>
    <submittedName>
        <fullName evidence="6">Prolyl oligopeptidase family serine peptidase</fullName>
    </submittedName>
</protein>
<dbReference type="PANTHER" id="PTHR42776">
    <property type="entry name" value="SERINE PEPTIDASE S9 FAMILY MEMBER"/>
    <property type="match status" value="1"/>
</dbReference>
<sequence>MPVTKRRYITTVDGKKMLAWVVYPPDFDPVKKYPVLLYAQGGPHVAISQDYSLGQIFMLIASQGYIVLAPNRRGVPGFGREWDDAVPGNWGGLAMQDYLTAIDNISQEPYVDLNRMGALGISFGGYSIYWLAGHHGGRFKTFIADRGIFNTRSFYGTTDGLEFLNYEMGGPYWMPSDKGISNAFDAYNPINAVQNWDTPIMIIHGGQDYRVPLGQGLEAFQAAQLRGIKSRLLYQPAESHWIGGFQNSLVWYREILKWLDETLNDD</sequence>
<reference evidence="6" key="1">
    <citation type="submission" date="2021-06" db="EMBL/GenBank/DDBJ databases">
        <title>44 bacteria genomes isolated from Dapeng, Shenzhen.</title>
        <authorList>
            <person name="Zheng W."/>
            <person name="Yu S."/>
            <person name="Huang Y."/>
        </authorList>
    </citation>
    <scope>NUCLEOTIDE SEQUENCE</scope>
    <source>
        <strain evidence="6">DP5N28-2</strain>
    </source>
</reference>
<feature type="domain" description="Peptidase S9 prolyl oligopeptidase catalytic" evidence="5">
    <location>
        <begin position="56"/>
        <end position="265"/>
    </location>
</feature>
<dbReference type="Gene3D" id="3.40.50.1820">
    <property type="entry name" value="alpha/beta hydrolase"/>
    <property type="match status" value="1"/>
</dbReference>
<keyword evidence="7" id="KW-1185">Reference proteome</keyword>
<dbReference type="Pfam" id="PF00326">
    <property type="entry name" value="Peptidase_S9"/>
    <property type="match status" value="1"/>
</dbReference>
<evidence type="ECO:0000256" key="2">
    <source>
        <dbReference type="ARBA" id="ARBA00022670"/>
    </source>
</evidence>
<dbReference type="FunFam" id="3.40.50.1820:FF:000028">
    <property type="entry name" value="S9 family peptidase"/>
    <property type="match status" value="1"/>
</dbReference>
<comment type="similarity">
    <text evidence="1">Belongs to the peptidase S9C family.</text>
</comment>